<keyword evidence="1" id="KW-0614">Plasmid</keyword>
<organism evidence="1">
    <name type="scientific">Roseomonas mucosa</name>
    <dbReference type="NCBI Taxonomy" id="207340"/>
    <lineage>
        <taxon>Bacteria</taxon>
        <taxon>Pseudomonadati</taxon>
        <taxon>Pseudomonadota</taxon>
        <taxon>Alphaproteobacteria</taxon>
        <taxon>Acetobacterales</taxon>
        <taxon>Roseomonadaceae</taxon>
        <taxon>Roseomonas</taxon>
    </lineage>
</organism>
<gene>
    <name evidence="1" type="ORF">RADP37_05533</name>
</gene>
<dbReference type="RefSeq" id="WP_168550407.1">
    <property type="nucleotide sequence ID" value="NZ_CP025188.1"/>
</dbReference>
<name>A0A4Y1MRH2_9PROT</name>
<geneLocation type="plasmid" evidence="1">
    <name>p1-AD2</name>
</geneLocation>
<proteinExistence type="predicted"/>
<dbReference type="AlphaFoldDB" id="A0A4Y1MRH2"/>
<dbReference type="EMBL" id="CP025188">
    <property type="protein sequence ID" value="AWV20582.1"/>
    <property type="molecule type" value="Genomic_DNA"/>
</dbReference>
<dbReference type="Pfam" id="PF13318">
    <property type="entry name" value="AtzG-like"/>
    <property type="match status" value="1"/>
</dbReference>
<accession>A0A4Y1MRH2</accession>
<sequence>MPNDIPVPLPVPAAADLDAAIDIALTLQGVTMAPEWRPAVRAGLGAVATAARLVLEFPLEDEAEPAPVFRA</sequence>
<reference evidence="1" key="1">
    <citation type="submission" date="2017-12" db="EMBL/GenBank/DDBJ databases">
        <authorList>
            <person name="Martens C."/>
            <person name="Dahlstrom E."/>
            <person name="Barbian K."/>
            <person name="Sykora L."/>
            <person name="Ricklefs S."/>
            <person name="Bruno D."/>
            <person name="Anzick I."/>
            <person name="Myles I."/>
            <person name="Datta S.K."/>
        </authorList>
    </citation>
    <scope>NUCLEOTIDE SEQUENCE</scope>
    <source>
        <strain evidence="1">AD2</strain>
        <plasmid evidence="1">p1-AD2</plasmid>
    </source>
</reference>
<dbReference type="InterPro" id="IPR025148">
    <property type="entry name" value="AtzG-like"/>
</dbReference>
<protein>
    <recommendedName>
        <fullName evidence="2">DUF4089 domain-containing protein</fullName>
    </recommendedName>
</protein>
<evidence type="ECO:0008006" key="2">
    <source>
        <dbReference type="Google" id="ProtNLM"/>
    </source>
</evidence>
<evidence type="ECO:0000313" key="1">
    <source>
        <dbReference type="EMBL" id="AWV20582.1"/>
    </source>
</evidence>